<dbReference type="EMBL" id="FXYE01000001">
    <property type="protein sequence ID" value="SMX34674.1"/>
    <property type="molecule type" value="Genomic_DNA"/>
</dbReference>
<dbReference type="Proteomes" id="UP000202922">
    <property type="component" value="Unassembled WGS sequence"/>
</dbReference>
<evidence type="ECO:0000256" key="6">
    <source>
        <dbReference type="RuleBase" id="RU004182"/>
    </source>
</evidence>
<dbReference type="SUPFAM" id="SSF52425">
    <property type="entry name" value="Cryptochrome/photolyase, N-terminal domain"/>
    <property type="match status" value="1"/>
</dbReference>
<dbReference type="AlphaFoldDB" id="A0A238JWY3"/>
<feature type="binding site" evidence="4">
    <location>
        <position position="224"/>
    </location>
    <ligand>
        <name>FAD</name>
        <dbReference type="ChEBI" id="CHEBI:57692"/>
    </ligand>
</feature>
<dbReference type="PANTHER" id="PTHR11455">
    <property type="entry name" value="CRYPTOCHROME"/>
    <property type="match status" value="1"/>
</dbReference>
<comment type="cofactor">
    <cofactor evidence="1">
        <name>(6R)-5,10-methylene-5,6,7,8-tetrahydrofolate</name>
        <dbReference type="ChEBI" id="CHEBI:15636"/>
    </cofactor>
</comment>
<evidence type="ECO:0000256" key="3">
    <source>
        <dbReference type="ARBA" id="ARBA00022827"/>
    </source>
</evidence>
<dbReference type="GO" id="GO:0009416">
    <property type="term" value="P:response to light stimulus"/>
    <property type="evidence" value="ECO:0007669"/>
    <property type="project" value="TreeGrafter"/>
</dbReference>
<dbReference type="OrthoDB" id="9772484at2"/>
<proteinExistence type="inferred from homology"/>
<dbReference type="PRINTS" id="PR00147">
    <property type="entry name" value="DNAPHOTLYASE"/>
</dbReference>
<protein>
    <submittedName>
        <fullName evidence="8">Deoxyribodipyrimidine photo-lyase</fullName>
        <ecNumber evidence="8">4.1.99.3</ecNumber>
    </submittedName>
</protein>
<keyword evidence="2 4" id="KW-0285">Flavoprotein</keyword>
<dbReference type="RefSeq" id="WP_093966540.1">
    <property type="nucleotide sequence ID" value="NZ_FXYE01000001.1"/>
</dbReference>
<dbReference type="Gene3D" id="3.40.50.620">
    <property type="entry name" value="HUPs"/>
    <property type="match status" value="1"/>
</dbReference>
<keyword evidence="3 4" id="KW-0274">FAD</keyword>
<dbReference type="InterPro" id="IPR036155">
    <property type="entry name" value="Crypto/Photolyase_N_sf"/>
</dbReference>
<dbReference type="PANTHER" id="PTHR11455:SF9">
    <property type="entry name" value="CRYPTOCHROME CIRCADIAN CLOCK 5 ISOFORM X1"/>
    <property type="match status" value="1"/>
</dbReference>
<evidence type="ECO:0000256" key="4">
    <source>
        <dbReference type="PIRSR" id="PIRSR602081-1"/>
    </source>
</evidence>
<dbReference type="GO" id="GO:0003904">
    <property type="term" value="F:deoxyribodipyrimidine photo-lyase activity"/>
    <property type="evidence" value="ECO:0007669"/>
    <property type="project" value="UniProtKB-EC"/>
</dbReference>
<dbReference type="EC" id="4.1.99.3" evidence="8"/>
<dbReference type="InterPro" id="IPR036134">
    <property type="entry name" value="Crypto/Photolyase_FAD-like_sf"/>
</dbReference>
<feature type="binding site" evidence="4">
    <location>
        <begin position="236"/>
        <end position="240"/>
    </location>
    <ligand>
        <name>FAD</name>
        <dbReference type="ChEBI" id="CHEBI:57692"/>
    </ligand>
</feature>
<keyword evidence="6" id="KW-0157">Chromophore</keyword>
<organism evidence="8 9">
    <name type="scientific">Actibacterium lipolyticum</name>
    <dbReference type="NCBI Taxonomy" id="1524263"/>
    <lineage>
        <taxon>Bacteria</taxon>
        <taxon>Pseudomonadati</taxon>
        <taxon>Pseudomonadota</taxon>
        <taxon>Alphaproteobacteria</taxon>
        <taxon>Rhodobacterales</taxon>
        <taxon>Roseobacteraceae</taxon>
        <taxon>Actibacterium</taxon>
    </lineage>
</organism>
<evidence type="ECO:0000256" key="5">
    <source>
        <dbReference type="PIRSR" id="PIRSR602081-2"/>
    </source>
</evidence>
<comment type="cofactor">
    <cofactor evidence="4">
        <name>FAD</name>
        <dbReference type="ChEBI" id="CHEBI:57692"/>
    </cofactor>
    <text evidence="4">Binds 1 FAD per subunit.</text>
</comment>
<dbReference type="Gene3D" id="1.10.579.10">
    <property type="entry name" value="DNA Cyclobutane Dipyrimidine Photolyase, subunit A, domain 3"/>
    <property type="match status" value="1"/>
</dbReference>
<dbReference type="Pfam" id="PF00875">
    <property type="entry name" value="DNA_photolyase"/>
    <property type="match status" value="1"/>
</dbReference>
<name>A0A238JWY3_9RHOB</name>
<dbReference type="Pfam" id="PF03441">
    <property type="entry name" value="FAD_binding_7"/>
    <property type="match status" value="1"/>
</dbReference>
<keyword evidence="8" id="KW-0456">Lyase</keyword>
<dbReference type="GO" id="GO:0003677">
    <property type="term" value="F:DNA binding"/>
    <property type="evidence" value="ECO:0007669"/>
    <property type="project" value="TreeGrafter"/>
</dbReference>
<evidence type="ECO:0000259" key="7">
    <source>
        <dbReference type="PROSITE" id="PS51645"/>
    </source>
</evidence>
<dbReference type="PROSITE" id="PS51645">
    <property type="entry name" value="PHR_CRY_ALPHA_BETA"/>
    <property type="match status" value="1"/>
</dbReference>
<dbReference type="GO" id="GO:0071949">
    <property type="term" value="F:FAD binding"/>
    <property type="evidence" value="ECO:0007669"/>
    <property type="project" value="TreeGrafter"/>
</dbReference>
<reference evidence="9" key="1">
    <citation type="submission" date="2017-05" db="EMBL/GenBank/DDBJ databases">
        <authorList>
            <person name="Rodrigo-Torres L."/>
            <person name="Arahal R. D."/>
            <person name="Lucena T."/>
        </authorList>
    </citation>
    <scope>NUCLEOTIDE SEQUENCE [LARGE SCALE GENOMIC DNA]</scope>
    <source>
        <strain evidence="9">CECT 8621</strain>
    </source>
</reference>
<feature type="binding site" evidence="4">
    <location>
        <position position="271"/>
    </location>
    <ligand>
        <name>FAD</name>
        <dbReference type="ChEBI" id="CHEBI:57692"/>
    </ligand>
</feature>
<feature type="binding site" evidence="4">
    <location>
        <begin position="373"/>
        <end position="375"/>
    </location>
    <ligand>
        <name>FAD</name>
        <dbReference type="ChEBI" id="CHEBI:57692"/>
    </ligand>
</feature>
<evidence type="ECO:0000313" key="8">
    <source>
        <dbReference type="EMBL" id="SMX34674.1"/>
    </source>
</evidence>
<evidence type="ECO:0000256" key="2">
    <source>
        <dbReference type="ARBA" id="ARBA00022630"/>
    </source>
</evidence>
<feature type="site" description="Electron transfer via tryptophanyl radical" evidence="5">
    <location>
        <position position="305"/>
    </location>
</feature>
<feature type="site" description="Electron transfer via tryptophanyl radical" evidence="5">
    <location>
        <position position="383"/>
    </location>
</feature>
<dbReference type="InterPro" id="IPR006050">
    <property type="entry name" value="DNA_photolyase_N"/>
</dbReference>
<accession>A0A238JWY3</accession>
<comment type="similarity">
    <text evidence="6">Belongs to the DNA photolyase family.</text>
</comment>
<feature type="site" description="Electron transfer via tryptophanyl radical" evidence="5">
    <location>
        <position position="360"/>
    </location>
</feature>
<dbReference type="SUPFAM" id="SSF48173">
    <property type="entry name" value="Cryptochrome/photolyase FAD-binding domain"/>
    <property type="match status" value="1"/>
</dbReference>
<evidence type="ECO:0000313" key="9">
    <source>
        <dbReference type="Proteomes" id="UP000202922"/>
    </source>
</evidence>
<dbReference type="InterPro" id="IPR014729">
    <property type="entry name" value="Rossmann-like_a/b/a_fold"/>
</dbReference>
<dbReference type="InterPro" id="IPR002081">
    <property type="entry name" value="Cryptochrome/DNA_photolyase_1"/>
</dbReference>
<dbReference type="Gene3D" id="1.25.40.80">
    <property type="match status" value="1"/>
</dbReference>
<sequence length="473" mass="53336">MTENPPIILWFRRDFRLSDHAALSAACRTGRPVIPVFIHDQGVEELGAAPKWRLGLALEEFERSLNVKGSRLVCRRGDALGVLQALVAETGAGAVFWSRQYDPQSMARDTAVKAALKDSGVTAESFPGHVMFEPWTVETKTGGYYKVYTPFWRAVKERHVPSPLPAPEGFTAPQEWPQSEVIATWDMGGEMRRGAAVVQQHVAVGEQAALERLHEFVTDKVEYYKAERDFPGIDATSHLSENLTYGEISPATIWHAGHRAHHEGAKGGEHFLKELVWREFAWHLMYHTPHIAKESWREGWEHFPWSEDAEAPQVLAWKQGRTGVPFVDAAMRELYVTGTMHNRARMIVGSYLTKHLLVHWRIGQKWFEDCLVDWDPAANAMGWQWVAGSGPDASPYFRIFNPETQLDKFDADRKYTDAWIAEGRSDPSATALSYFDAVPVNWRLSPADPYPSPIVGLAEGRARALDAYANRGF</sequence>
<dbReference type="InterPro" id="IPR005101">
    <property type="entry name" value="Cryptochr/Photolyase_FAD-bd"/>
</dbReference>
<keyword evidence="9" id="KW-1185">Reference proteome</keyword>
<feature type="domain" description="Photolyase/cryptochrome alpha/beta" evidence="7">
    <location>
        <begin position="5"/>
        <end position="131"/>
    </location>
</feature>
<gene>
    <name evidence="8" type="primary">phrA</name>
    <name evidence="8" type="ORF">COL8621_01431</name>
</gene>
<evidence type="ECO:0000256" key="1">
    <source>
        <dbReference type="ARBA" id="ARBA00001932"/>
    </source>
</evidence>